<feature type="compositionally biased region" description="Basic and acidic residues" evidence="3">
    <location>
        <begin position="41"/>
        <end position="52"/>
    </location>
</feature>
<comment type="pathway">
    <text evidence="1">tRNA modification; 5-methoxycarbonylmethyl-2-thiouridine-tRNA biosynthesis.</text>
</comment>
<proteinExistence type="inferred from homology"/>
<dbReference type="Proteomes" id="UP001301958">
    <property type="component" value="Unassembled WGS sequence"/>
</dbReference>
<reference evidence="4" key="1">
    <citation type="journal article" date="2023" name="Mol. Phylogenet. Evol.">
        <title>Genome-scale phylogeny and comparative genomics of the fungal order Sordariales.</title>
        <authorList>
            <person name="Hensen N."/>
            <person name="Bonometti L."/>
            <person name="Westerberg I."/>
            <person name="Brannstrom I.O."/>
            <person name="Guillou S."/>
            <person name="Cros-Aarteil S."/>
            <person name="Calhoun S."/>
            <person name="Haridas S."/>
            <person name="Kuo A."/>
            <person name="Mondo S."/>
            <person name="Pangilinan J."/>
            <person name="Riley R."/>
            <person name="LaButti K."/>
            <person name="Andreopoulos B."/>
            <person name="Lipzen A."/>
            <person name="Chen C."/>
            <person name="Yan M."/>
            <person name="Daum C."/>
            <person name="Ng V."/>
            <person name="Clum A."/>
            <person name="Steindorff A."/>
            <person name="Ohm R.A."/>
            <person name="Martin F."/>
            <person name="Silar P."/>
            <person name="Natvig D.O."/>
            <person name="Lalanne C."/>
            <person name="Gautier V."/>
            <person name="Ament-Velasquez S.L."/>
            <person name="Kruys A."/>
            <person name="Hutchinson M.I."/>
            <person name="Powell A.J."/>
            <person name="Barry K."/>
            <person name="Miller A.N."/>
            <person name="Grigoriev I.V."/>
            <person name="Debuchy R."/>
            <person name="Gladieux P."/>
            <person name="Hiltunen Thoren M."/>
            <person name="Johannesson H."/>
        </authorList>
    </citation>
    <scope>NUCLEOTIDE SEQUENCE</scope>
    <source>
        <strain evidence="4">CBS 990.96</strain>
    </source>
</reference>
<feature type="compositionally biased region" description="Polar residues" evidence="3">
    <location>
        <begin position="16"/>
        <end position="36"/>
    </location>
</feature>
<accession>A0AAN7BZ52</accession>
<feature type="region of interest" description="Disordered" evidence="3">
    <location>
        <begin position="1"/>
        <end position="85"/>
    </location>
</feature>
<keyword evidence="5" id="KW-1185">Reference proteome</keyword>
<name>A0AAN7BZ52_9PEZI</name>
<dbReference type="PANTHER" id="PTHR16184">
    <property type="entry name" value="ELONGATOR COMPLEX PROTEIN 6"/>
    <property type="match status" value="1"/>
</dbReference>
<dbReference type="EMBL" id="MU865288">
    <property type="protein sequence ID" value="KAK4232305.1"/>
    <property type="molecule type" value="Genomic_DNA"/>
</dbReference>
<evidence type="ECO:0000256" key="1">
    <source>
        <dbReference type="ARBA" id="ARBA00005043"/>
    </source>
</evidence>
<comment type="caution">
    <text evidence="4">The sequence shown here is derived from an EMBL/GenBank/DDBJ whole genome shotgun (WGS) entry which is preliminary data.</text>
</comment>
<organism evidence="4 5">
    <name type="scientific">Podospora fimiseda</name>
    <dbReference type="NCBI Taxonomy" id="252190"/>
    <lineage>
        <taxon>Eukaryota</taxon>
        <taxon>Fungi</taxon>
        <taxon>Dikarya</taxon>
        <taxon>Ascomycota</taxon>
        <taxon>Pezizomycotina</taxon>
        <taxon>Sordariomycetes</taxon>
        <taxon>Sordariomycetidae</taxon>
        <taxon>Sordariales</taxon>
        <taxon>Podosporaceae</taxon>
        <taxon>Podospora</taxon>
    </lineage>
</organism>
<reference evidence="4" key="2">
    <citation type="submission" date="2023-05" db="EMBL/GenBank/DDBJ databases">
        <authorList>
            <consortium name="Lawrence Berkeley National Laboratory"/>
            <person name="Steindorff A."/>
            <person name="Hensen N."/>
            <person name="Bonometti L."/>
            <person name="Westerberg I."/>
            <person name="Brannstrom I.O."/>
            <person name="Guillou S."/>
            <person name="Cros-Aarteil S."/>
            <person name="Calhoun S."/>
            <person name="Haridas S."/>
            <person name="Kuo A."/>
            <person name="Mondo S."/>
            <person name="Pangilinan J."/>
            <person name="Riley R."/>
            <person name="Labutti K."/>
            <person name="Andreopoulos B."/>
            <person name="Lipzen A."/>
            <person name="Chen C."/>
            <person name="Yanf M."/>
            <person name="Daum C."/>
            <person name="Ng V."/>
            <person name="Clum A."/>
            <person name="Ohm R."/>
            <person name="Martin F."/>
            <person name="Silar P."/>
            <person name="Natvig D."/>
            <person name="Lalanne C."/>
            <person name="Gautier V."/>
            <person name="Ament-Velasquez S.L."/>
            <person name="Kruys A."/>
            <person name="Hutchinson M.I."/>
            <person name="Powell A.J."/>
            <person name="Barry K."/>
            <person name="Miller A.N."/>
            <person name="Grigoriev I.V."/>
            <person name="Debuchy R."/>
            <person name="Gladieux P."/>
            <person name="Thoren M.H."/>
            <person name="Johannesson H."/>
        </authorList>
    </citation>
    <scope>NUCLEOTIDE SEQUENCE</scope>
    <source>
        <strain evidence="4">CBS 990.96</strain>
    </source>
</reference>
<gene>
    <name evidence="4" type="ORF">QBC38DRAFT_463728</name>
</gene>
<sequence>MASWFFTRNHHASVPPATNDQTPATEAGSSTSQAASPSMVVDDRSPTMEAESRSASPAPTPLSLDDKQGPTPEAESSTSTSNSQAATNLTAAVQANNPAPQQLFAGDGYVVPENPTVEDMWALGLSPTNWIPHPLPPITAKWPGPGPKPPKKKNPHALPDIPKEIKHLAVKMANGEAAVMSLEEIDKFQMKCDLETAKLVWGHFPDSLEAREARRIKKLPKKEYDICVPPLLKDYLGPPKEKSLGMITNDTEGQANWLALKYVQSIIGEPLVEYQQPKDDAGFSVIVVSFSEPLETWEEGMKKMGYNVELEGNQSRFGFVDGFMGMLERDRLKPQNDLQSGWYRSTTTAEAAEITERTFELMAQMADKGRKVVLLFELIDFAVGAQGFEIDDHNNALKIWHDMIMEVRESSHSTILTFDSANPLGDTPLDKTVNAFQINYMYEASKIFSCRELPTGPAEDVTAILRIRDGGFSNTTGDKEYLYHIGVTGSVRVFEKGQ</sequence>
<evidence type="ECO:0000256" key="3">
    <source>
        <dbReference type="SAM" id="MobiDB-lite"/>
    </source>
</evidence>
<feature type="compositionally biased region" description="Low complexity" evidence="3">
    <location>
        <begin position="70"/>
        <end position="85"/>
    </location>
</feature>
<comment type="similarity">
    <text evidence="2">Belongs to the ELP6 family.</text>
</comment>
<dbReference type="Gene3D" id="3.40.50.300">
    <property type="entry name" value="P-loop containing nucleotide triphosphate hydrolases"/>
    <property type="match status" value="1"/>
</dbReference>
<dbReference type="AlphaFoldDB" id="A0AAN7BZ52"/>
<dbReference type="InterPro" id="IPR027417">
    <property type="entry name" value="P-loop_NTPase"/>
</dbReference>
<dbReference type="InterPro" id="IPR018627">
    <property type="entry name" value="ELP6"/>
</dbReference>
<dbReference type="PANTHER" id="PTHR16184:SF6">
    <property type="entry name" value="ELONGATOR COMPLEX PROTEIN 6"/>
    <property type="match status" value="1"/>
</dbReference>
<protein>
    <submittedName>
        <fullName evidence="4">Uncharacterized protein</fullName>
    </submittedName>
</protein>
<evidence type="ECO:0000313" key="4">
    <source>
        <dbReference type="EMBL" id="KAK4232305.1"/>
    </source>
</evidence>
<evidence type="ECO:0000313" key="5">
    <source>
        <dbReference type="Proteomes" id="UP001301958"/>
    </source>
</evidence>
<dbReference type="GO" id="GO:0002098">
    <property type="term" value="P:tRNA wobble uridine modification"/>
    <property type="evidence" value="ECO:0007669"/>
    <property type="project" value="InterPro"/>
</dbReference>
<evidence type="ECO:0000256" key="2">
    <source>
        <dbReference type="ARBA" id="ARBA00008837"/>
    </source>
</evidence>
<dbReference type="GO" id="GO:0033588">
    <property type="term" value="C:elongator holoenzyme complex"/>
    <property type="evidence" value="ECO:0007669"/>
    <property type="project" value="InterPro"/>
</dbReference>